<reference evidence="4" key="1">
    <citation type="submission" date="2020-05" db="EMBL/GenBank/DDBJ databases">
        <authorList>
            <person name="Chiriac C."/>
            <person name="Salcher M."/>
            <person name="Ghai R."/>
            <person name="Kavagutti S V."/>
        </authorList>
    </citation>
    <scope>NUCLEOTIDE SEQUENCE</scope>
</reference>
<organism evidence="4">
    <name type="scientific">freshwater metagenome</name>
    <dbReference type="NCBI Taxonomy" id="449393"/>
    <lineage>
        <taxon>unclassified sequences</taxon>
        <taxon>metagenomes</taxon>
        <taxon>ecological metagenomes</taxon>
    </lineage>
</organism>
<dbReference type="EMBL" id="CAEZZR010000132">
    <property type="protein sequence ID" value="CAB4781623.1"/>
    <property type="molecule type" value="Genomic_DNA"/>
</dbReference>
<name>A0A6J6ZY17_9ZZZZ</name>
<dbReference type="EMBL" id="CAFABI010000038">
    <property type="protein sequence ID" value="CAB4825412.1"/>
    <property type="molecule type" value="Genomic_DNA"/>
</dbReference>
<evidence type="ECO:0000313" key="3">
    <source>
        <dbReference type="EMBL" id="CAB4781623.1"/>
    </source>
</evidence>
<dbReference type="AlphaFoldDB" id="A0A6J6ZY17"/>
<proteinExistence type="predicted"/>
<sequence length="121" mass="13774">MPHLERFGTYVILSLSTTEKIFAFHNNVQVKYKEILSVKPVAKAWTTKVLRGLRAPGTGLPYVVALGTWRLRKGKNFVAVYGKRPAYIFTFTGGEFQQWIITPDNTPDEMAKMFEGVFQES</sequence>
<evidence type="ECO:0000313" key="1">
    <source>
        <dbReference type="EMBL" id="CAB4671576.1"/>
    </source>
</evidence>
<protein>
    <submittedName>
        <fullName evidence="4">Unannotated protein</fullName>
    </submittedName>
</protein>
<evidence type="ECO:0000313" key="2">
    <source>
        <dbReference type="EMBL" id="CAB4711783.1"/>
    </source>
</evidence>
<accession>A0A6J6ZY17</accession>
<gene>
    <name evidence="1" type="ORF">UFOPK2254_01288</name>
    <name evidence="2" type="ORF">UFOPK2646_01015</name>
    <name evidence="3" type="ORF">UFOPK2907_01202</name>
    <name evidence="4" type="ORF">UFOPK3197_00476</name>
</gene>
<dbReference type="EMBL" id="CAEZWO010000157">
    <property type="protein sequence ID" value="CAB4671576.1"/>
    <property type="molecule type" value="Genomic_DNA"/>
</dbReference>
<evidence type="ECO:0000313" key="4">
    <source>
        <dbReference type="EMBL" id="CAB4825412.1"/>
    </source>
</evidence>
<dbReference type="EMBL" id="CAEZYB010000128">
    <property type="protein sequence ID" value="CAB4711783.1"/>
    <property type="molecule type" value="Genomic_DNA"/>
</dbReference>